<feature type="domain" description="Nucleotidyl transferase" evidence="6">
    <location>
        <begin position="2"/>
        <end position="230"/>
    </location>
</feature>
<keyword evidence="3" id="KW-0963">Cytoplasm</keyword>
<dbReference type="Pfam" id="PF00483">
    <property type="entry name" value="NTP_transferase"/>
    <property type="match status" value="1"/>
</dbReference>
<accession>A0A520KRZ6</accession>
<dbReference type="PANTHER" id="PTHR22572">
    <property type="entry name" value="SUGAR-1-PHOSPHATE GUANYL TRANSFERASE"/>
    <property type="match status" value="1"/>
</dbReference>
<dbReference type="AlphaFoldDB" id="A0A520KRZ6"/>
<dbReference type="Gene3D" id="3.90.550.10">
    <property type="entry name" value="Spore Coat Polysaccharide Biosynthesis Protein SpsA, Chain A"/>
    <property type="match status" value="1"/>
</dbReference>
<evidence type="ECO:0000256" key="3">
    <source>
        <dbReference type="ARBA" id="ARBA00022490"/>
    </source>
</evidence>
<gene>
    <name evidence="8" type="ORF">EF806_04260</name>
</gene>
<evidence type="ECO:0000256" key="2">
    <source>
        <dbReference type="ARBA" id="ARBA00013414"/>
    </source>
</evidence>
<dbReference type="InterPro" id="IPR011004">
    <property type="entry name" value="Trimer_LpxA-like_sf"/>
</dbReference>
<organism evidence="8 9">
    <name type="scientific">Methanoliparum thermophilum</name>
    <dbReference type="NCBI Taxonomy" id="2491083"/>
    <lineage>
        <taxon>Archaea</taxon>
        <taxon>Methanobacteriati</taxon>
        <taxon>Methanobacteriota</taxon>
        <taxon>Candidatus Methanoliparia</taxon>
        <taxon>Candidatus Methanoliparales</taxon>
        <taxon>Candidatus Methanoliparaceae</taxon>
        <taxon>Candidatus Methanoliparum</taxon>
    </lineage>
</organism>
<keyword evidence="4" id="KW-0396">Initiation factor</keyword>
<feature type="domain" description="EIF2B subunit epsilon/gamma LbH" evidence="7">
    <location>
        <begin position="257"/>
        <end position="357"/>
    </location>
</feature>
<comment type="subcellular location">
    <subcellularLocation>
        <location evidence="1">Cytoplasm</location>
        <location evidence="1">Cytosol</location>
    </subcellularLocation>
</comment>
<proteinExistence type="predicted"/>
<dbReference type="InterPro" id="IPR029044">
    <property type="entry name" value="Nucleotide-diphossugar_trans"/>
</dbReference>
<dbReference type="Pfam" id="PF25084">
    <property type="entry name" value="LbH_EIF2B"/>
    <property type="match status" value="1"/>
</dbReference>
<reference evidence="8 9" key="1">
    <citation type="journal article" date="2019" name="Nat. Microbiol.">
        <title>Wide diversity of methane and short-chain alkane metabolisms in uncultured archaea.</title>
        <authorList>
            <person name="Borrel G."/>
            <person name="Adam P.S."/>
            <person name="McKay L.J."/>
            <person name="Chen L.X."/>
            <person name="Sierra-Garcia I.N."/>
            <person name="Sieber C.M."/>
            <person name="Letourneur Q."/>
            <person name="Ghozlane A."/>
            <person name="Andersen G.L."/>
            <person name="Li W.J."/>
            <person name="Hallam S.J."/>
            <person name="Muyzer G."/>
            <person name="de Oliveira V.M."/>
            <person name="Inskeep W.P."/>
            <person name="Banfield J.F."/>
            <person name="Gribaldo S."/>
        </authorList>
    </citation>
    <scope>NUCLEOTIDE SEQUENCE [LARGE SCALE GENOMIC DNA]</scope>
    <source>
        <strain evidence="8">NM1a</strain>
    </source>
</reference>
<dbReference type="InterPro" id="IPR050486">
    <property type="entry name" value="Mannose-1P_guanyltransferase"/>
</dbReference>
<name>A0A520KRZ6_METT2</name>
<comment type="caution">
    <text evidence="8">The sequence shown here is derived from an EMBL/GenBank/DDBJ whole genome shotgun (WGS) entry which is preliminary data.</text>
</comment>
<dbReference type="InterPro" id="IPR056764">
    <property type="entry name" value="LbH_EIF2B3/5"/>
</dbReference>
<dbReference type="Proteomes" id="UP000317158">
    <property type="component" value="Unassembled WGS sequence"/>
</dbReference>
<dbReference type="InterPro" id="IPR005835">
    <property type="entry name" value="NTP_transferase_dom"/>
</dbReference>
<evidence type="ECO:0000313" key="8">
    <source>
        <dbReference type="EMBL" id="RZN64560.1"/>
    </source>
</evidence>
<dbReference type="CDD" id="cd04181">
    <property type="entry name" value="NTP_transferase"/>
    <property type="match status" value="1"/>
</dbReference>
<evidence type="ECO:0000256" key="1">
    <source>
        <dbReference type="ARBA" id="ARBA00004514"/>
    </source>
</evidence>
<protein>
    <recommendedName>
        <fullName evidence="2">Bifunctional protein GlmU</fullName>
    </recommendedName>
</protein>
<evidence type="ECO:0000313" key="9">
    <source>
        <dbReference type="Proteomes" id="UP000317158"/>
    </source>
</evidence>
<evidence type="ECO:0000259" key="7">
    <source>
        <dbReference type="Pfam" id="PF25084"/>
    </source>
</evidence>
<dbReference type="SUPFAM" id="SSF53448">
    <property type="entry name" value="Nucleotide-diphospho-sugar transferases"/>
    <property type="match status" value="1"/>
</dbReference>
<evidence type="ECO:0000259" key="6">
    <source>
        <dbReference type="Pfam" id="PF00483"/>
    </source>
</evidence>
<evidence type="ECO:0000256" key="4">
    <source>
        <dbReference type="ARBA" id="ARBA00022540"/>
    </source>
</evidence>
<evidence type="ECO:0000256" key="5">
    <source>
        <dbReference type="ARBA" id="ARBA00022917"/>
    </source>
</evidence>
<dbReference type="EMBL" id="RXIF01000006">
    <property type="protein sequence ID" value="RZN64560.1"/>
    <property type="molecule type" value="Genomic_DNA"/>
</dbReference>
<keyword evidence="5" id="KW-0648">Protein biosynthesis</keyword>
<dbReference type="Gene3D" id="2.160.10.10">
    <property type="entry name" value="Hexapeptide repeat proteins"/>
    <property type="match status" value="2"/>
</dbReference>
<dbReference type="SUPFAM" id="SSF51161">
    <property type="entry name" value="Trimeric LpxA-like enzymes"/>
    <property type="match status" value="1"/>
</dbReference>
<sequence length="391" mass="42899">MKACILCGGKGTRLRPLTFDRPKPMVPLLNKPTIQHLVESLVASGFDDIVITLGYQGEQIKEYLNDGALFGAHITYSFEDKKLGTAGSVKNAKKYLDDGAFLVMGGDIALDFNLKEIYNFHKKNTSIATIAITCTDDPTDFGIVEIDVSNDIKKFKEKPKPGEIFSNLASTGIYVCDPEIFDWIPSNKKYDFAKDLFPTFLENGKKLIGWLSPGKWSDIGSIKMYKDANSWKLRDMNRTEITGDFLSNGNIRGPITVKNGVRIGYNTSIVGPTIIGERTVIGNDVLISPFTSIGSNCIIESDSRILSTIFYDHIIIKSGSVVSSTIIDNNTTIGRDCVVETGVVIGPRVVVGDKSKIKSYVKIWPDVEIPPGSVVSEDILNDNYDTSVNGS</sequence>